<accession>V6LPI4</accession>
<dbReference type="EMBL" id="AUWU02000008">
    <property type="protein sequence ID" value="KAH0570108.1"/>
    <property type="molecule type" value="Genomic_DNA"/>
</dbReference>
<organism evidence="1">
    <name type="scientific">Spironucleus salmonicida</name>
    <dbReference type="NCBI Taxonomy" id="348837"/>
    <lineage>
        <taxon>Eukaryota</taxon>
        <taxon>Metamonada</taxon>
        <taxon>Diplomonadida</taxon>
        <taxon>Hexamitidae</taxon>
        <taxon>Hexamitinae</taxon>
        <taxon>Spironucleus</taxon>
    </lineage>
</organism>
<evidence type="ECO:0000313" key="3">
    <source>
        <dbReference type="Proteomes" id="UP000018208"/>
    </source>
</evidence>
<reference evidence="2" key="2">
    <citation type="submission" date="2020-12" db="EMBL/GenBank/DDBJ databases">
        <title>New Spironucleus salmonicida genome in near-complete chromosomes.</title>
        <authorList>
            <person name="Xu F."/>
            <person name="Kurt Z."/>
            <person name="Jimenez-Gonzalez A."/>
            <person name="Astvaldsson A."/>
            <person name="Andersson J.O."/>
            <person name="Svard S.G."/>
        </authorList>
    </citation>
    <scope>NUCLEOTIDE SEQUENCE</scope>
    <source>
        <strain evidence="2">ATCC 50377</strain>
    </source>
</reference>
<proteinExistence type="predicted"/>
<dbReference type="Proteomes" id="UP000018208">
    <property type="component" value="Unassembled WGS sequence"/>
</dbReference>
<dbReference type="VEuPathDB" id="GiardiaDB:SS50377_28083"/>
<gene>
    <name evidence="1" type="ORF">SS50377_17953</name>
    <name evidence="2" type="ORF">SS50377_28083</name>
</gene>
<sequence length="114" mass="12896">MNGTLFTPDQRQVPVTVTLGDKVMFVSTDKFKTAVDLAGESVHILRSDCISTLVDTIAGIRIEVDTREIPICTIDETLYGYQMMEFQYTPQGLSLYNEEQTLPCFTKKQYCISK</sequence>
<protein>
    <submittedName>
        <fullName evidence="1">Uncharacterized protein</fullName>
    </submittedName>
</protein>
<dbReference type="EMBL" id="KI546159">
    <property type="protein sequence ID" value="EST42634.1"/>
    <property type="molecule type" value="Genomic_DNA"/>
</dbReference>
<name>V6LPI4_9EUKA</name>
<evidence type="ECO:0000313" key="1">
    <source>
        <dbReference type="EMBL" id="EST42634.1"/>
    </source>
</evidence>
<evidence type="ECO:0000313" key="2">
    <source>
        <dbReference type="EMBL" id="KAH0570108.1"/>
    </source>
</evidence>
<reference evidence="1 2" key="1">
    <citation type="journal article" date="2014" name="PLoS Genet.">
        <title>The Genome of Spironucleus salmonicida Highlights a Fish Pathogen Adapted to Fluctuating Environments.</title>
        <authorList>
            <person name="Xu F."/>
            <person name="Jerlstrom-Hultqvist J."/>
            <person name="Einarsson E."/>
            <person name="Astvaldsson A."/>
            <person name="Svard S.G."/>
            <person name="Andersson J.O."/>
        </authorList>
    </citation>
    <scope>NUCLEOTIDE SEQUENCE</scope>
    <source>
        <strain evidence="2">ATCC 50377</strain>
    </source>
</reference>
<keyword evidence="3" id="KW-1185">Reference proteome</keyword>
<dbReference type="AlphaFoldDB" id="V6LPI4"/>